<comment type="catalytic activity">
    <reaction evidence="1">
        <text>Hydrolysis of terminal non-reducing alpha-L-rhamnose residues in alpha-L-rhamnosides.</text>
        <dbReference type="EC" id="3.2.1.40"/>
    </reaction>
</comment>
<proteinExistence type="predicted"/>
<name>A0A0A1T5F9_9HYPO</name>
<accession>A0A0A1T5F9</accession>
<reference evidence="8 9" key="1">
    <citation type="journal article" date="2015" name="Genome Announc.">
        <title>Draft Genome Sequence and Gene Annotation of the Entomopathogenic Fungus Verticillium hemipterigenum.</title>
        <authorList>
            <person name="Horn F."/>
            <person name="Habel A."/>
            <person name="Scharf D.H."/>
            <person name="Dworschak J."/>
            <person name="Brakhage A.A."/>
            <person name="Guthke R."/>
            <person name="Hertweck C."/>
            <person name="Linde J."/>
        </authorList>
    </citation>
    <scope>NUCLEOTIDE SEQUENCE [LARGE SCALE GENOMIC DNA]</scope>
</reference>
<dbReference type="PANTHER" id="PTHR33307:SF6">
    <property type="entry name" value="ALPHA-RHAMNOSIDASE (EUROFUNG)-RELATED"/>
    <property type="match status" value="1"/>
</dbReference>
<dbReference type="HOGENOM" id="CLU_002926_0_0_1"/>
<dbReference type="EMBL" id="CDHN01000001">
    <property type="protein sequence ID" value="CEJ81537.1"/>
    <property type="molecule type" value="Genomic_DNA"/>
</dbReference>
<evidence type="ECO:0000256" key="3">
    <source>
        <dbReference type="ARBA" id="ARBA00022801"/>
    </source>
</evidence>
<gene>
    <name evidence="8" type="ORF">VHEMI01658</name>
</gene>
<dbReference type="InterPro" id="IPR008902">
    <property type="entry name" value="Rhamnosid_concanavalin"/>
</dbReference>
<dbReference type="PIRSF" id="PIRSF010631">
    <property type="entry name" value="A-rhamnsds"/>
    <property type="match status" value="1"/>
</dbReference>
<dbReference type="GO" id="GO:0030596">
    <property type="term" value="F:alpha-L-rhamnosidase activity"/>
    <property type="evidence" value="ECO:0007669"/>
    <property type="project" value="UniProtKB-EC"/>
</dbReference>
<organism evidence="8 9">
    <name type="scientific">[Torrubiella] hemipterigena</name>
    <dbReference type="NCBI Taxonomy" id="1531966"/>
    <lineage>
        <taxon>Eukaryota</taxon>
        <taxon>Fungi</taxon>
        <taxon>Dikarya</taxon>
        <taxon>Ascomycota</taxon>
        <taxon>Pezizomycotina</taxon>
        <taxon>Sordariomycetes</taxon>
        <taxon>Hypocreomycetidae</taxon>
        <taxon>Hypocreales</taxon>
        <taxon>Clavicipitaceae</taxon>
        <taxon>Clavicipitaceae incertae sedis</taxon>
        <taxon>'Torrubiella' clade</taxon>
    </lineage>
</organism>
<dbReference type="InterPro" id="IPR012341">
    <property type="entry name" value="6hp_glycosidase-like_sf"/>
</dbReference>
<dbReference type="Pfam" id="PF25788">
    <property type="entry name" value="Ig_Rha78A_N"/>
    <property type="match status" value="1"/>
</dbReference>
<feature type="domain" description="Alpha-L-rhamnosidase C-terminal" evidence="7">
    <location>
        <begin position="800"/>
        <end position="874"/>
    </location>
</feature>
<dbReference type="InterPro" id="IPR016007">
    <property type="entry name" value="Alpha_rhamnosid"/>
</dbReference>
<sequence length="906" mass="100779">MAAVQLESISFEHHPTGFGIGHRKPRISWRFSSDNTIKSWKQESYTIQVGRQNNQDPEVYNVQSKDSVLVPWPSKALESRESAWVKIQAYGKGIDASGNSVSHSTDLSKAATVEAALFEKGDWTARMTAAATKADAKAPKRPILFRKAFSMAQTGSQIGKARLYITAHGVYKAYLNGTRIGSDEMAPGWTSYNHRLLYQSFDVTEALRTDGSNIMGVEVAEGWFAGRLGWEHRRCCYGERLAFLAQLEVLFDNGSTFTLCSDGTWKCSPSPITRSEIYDGEDYDSRQEQVCWMTDAGFNEDDWKPTEEIEFPSALLIPADSPSVRVLEEIKPVKIFKSRSGKALVDFGQNLVGKLQIRLPNPGAKPGHMLTFSHAEVLEQDELGIRPLRDAKPVDSVILSKSQPEIWSPKFTFHGFRYVQVDGWPTEDSMPSISDITALVMHSDMGRTGWFSCSEPMVNQLHENVIWSLKGNFFSIPTDCPQRDERLGWTGDIQVFTPSASFLYNVNSFLGSWLDDVSDEQLEEKANGVPGLVVPNIFDKPNPPGPQCVWHDVTVLTPWDLYTSSGDAGLLRRQYPSMKAWVNRGIPRGENGLWDQNIWQYGDWLDPSAPPDQPGKGSTDSHLIADAYLVHVLETISKVCSVLGEAEDANRYSEDARRTRKMFQDEYTTSSGLIVGDTATAYSLAIVFGLLDGEQRIKKAGNRLSHLAYATDYRISTGFVGTPLITHALSASRNHQVAYRMLLEKSCPSWLYPITMGATTVWERWDSMLPDGSINPGSMTSFNHYALGSVVNWMHKTVGGISPLDPGWKRILVQPVPGGTLKNAEVKYESPYGQVAAAWKIDADGNFNLSVTIPPNCSAVVVLPSKQQNHSGENIGSGVYSFSCPYEPEDWPPKPEFERSTFRLEG</sequence>
<feature type="domain" description="Bacterial alpha-L-rhamnosidase N-terminal" evidence="5">
    <location>
        <begin position="157"/>
        <end position="327"/>
    </location>
</feature>
<dbReference type="Pfam" id="PF05592">
    <property type="entry name" value="Bac_rhamnosid"/>
    <property type="match status" value="1"/>
</dbReference>
<dbReference type="Gene3D" id="2.60.420.10">
    <property type="entry name" value="Maltose phosphorylase, domain 3"/>
    <property type="match status" value="1"/>
</dbReference>
<dbReference type="Gene3D" id="2.60.120.260">
    <property type="entry name" value="Galactose-binding domain-like"/>
    <property type="match status" value="2"/>
</dbReference>
<evidence type="ECO:0000313" key="8">
    <source>
        <dbReference type="EMBL" id="CEJ81537.1"/>
    </source>
</evidence>
<dbReference type="PANTHER" id="PTHR33307">
    <property type="entry name" value="ALPHA-RHAMNOSIDASE (EUROFUNG)"/>
    <property type="match status" value="1"/>
</dbReference>
<feature type="domain" description="Alpha-L-rhamnosidase concanavalin-like" evidence="4">
    <location>
        <begin position="337"/>
        <end position="442"/>
    </location>
</feature>
<dbReference type="InterPro" id="IPR008928">
    <property type="entry name" value="6-hairpin_glycosidase_sf"/>
</dbReference>
<evidence type="ECO:0000259" key="6">
    <source>
        <dbReference type="Pfam" id="PF17389"/>
    </source>
</evidence>
<feature type="domain" description="Alpha-L-rhamnosidase six-hairpin glycosidase" evidence="6">
    <location>
        <begin position="447"/>
        <end position="798"/>
    </location>
</feature>
<protein>
    <recommendedName>
        <fullName evidence="2">alpha-L-rhamnosidase</fullName>
        <ecNumber evidence="2">3.2.1.40</ecNumber>
    </recommendedName>
</protein>
<dbReference type="Pfam" id="PF08531">
    <property type="entry name" value="Bac_rhamnosid_N"/>
    <property type="match status" value="1"/>
</dbReference>
<evidence type="ECO:0000259" key="7">
    <source>
        <dbReference type="Pfam" id="PF17390"/>
    </source>
</evidence>
<dbReference type="AlphaFoldDB" id="A0A0A1T5F9"/>
<dbReference type="Pfam" id="PF17390">
    <property type="entry name" value="Bac_rhamnosid_C"/>
    <property type="match status" value="1"/>
</dbReference>
<dbReference type="InterPro" id="IPR035396">
    <property type="entry name" value="Bac_rhamnosid6H"/>
</dbReference>
<evidence type="ECO:0000313" key="9">
    <source>
        <dbReference type="Proteomes" id="UP000039046"/>
    </source>
</evidence>
<dbReference type="Gene3D" id="2.60.40.10">
    <property type="entry name" value="Immunoglobulins"/>
    <property type="match status" value="1"/>
</dbReference>
<dbReference type="STRING" id="1531966.A0A0A1T5F9"/>
<evidence type="ECO:0000259" key="4">
    <source>
        <dbReference type="Pfam" id="PF05592"/>
    </source>
</evidence>
<dbReference type="InterPro" id="IPR035398">
    <property type="entry name" value="Bac_rhamnosid_C"/>
</dbReference>
<dbReference type="InterPro" id="IPR013737">
    <property type="entry name" value="Bac_rhamnosid_N"/>
</dbReference>
<dbReference type="Gene3D" id="1.50.10.10">
    <property type="match status" value="1"/>
</dbReference>
<evidence type="ECO:0000256" key="2">
    <source>
        <dbReference type="ARBA" id="ARBA00012652"/>
    </source>
</evidence>
<evidence type="ECO:0000256" key="1">
    <source>
        <dbReference type="ARBA" id="ARBA00001445"/>
    </source>
</evidence>
<keyword evidence="9" id="KW-1185">Reference proteome</keyword>
<dbReference type="Pfam" id="PF17389">
    <property type="entry name" value="Bac_rhamnosid6H"/>
    <property type="match status" value="1"/>
</dbReference>
<evidence type="ECO:0000259" key="5">
    <source>
        <dbReference type="Pfam" id="PF08531"/>
    </source>
</evidence>
<dbReference type="SUPFAM" id="SSF48208">
    <property type="entry name" value="Six-hairpin glycosidases"/>
    <property type="match status" value="1"/>
</dbReference>
<keyword evidence="3" id="KW-0378">Hydrolase</keyword>
<dbReference type="GO" id="GO:0005975">
    <property type="term" value="P:carbohydrate metabolic process"/>
    <property type="evidence" value="ECO:0007669"/>
    <property type="project" value="InterPro"/>
</dbReference>
<dbReference type="OrthoDB" id="10036721at2759"/>
<dbReference type="InterPro" id="IPR013783">
    <property type="entry name" value="Ig-like_fold"/>
</dbReference>
<dbReference type="EC" id="3.2.1.40" evidence="2"/>
<dbReference type="Proteomes" id="UP000039046">
    <property type="component" value="Unassembled WGS sequence"/>
</dbReference>